<accession>A0A0F9JDW5</accession>
<dbReference type="SUPFAM" id="SSF51261">
    <property type="entry name" value="Duplicated hybrid motif"/>
    <property type="match status" value="1"/>
</dbReference>
<proteinExistence type="predicted"/>
<dbReference type="AlphaFoldDB" id="A0A0F9JDW5"/>
<comment type="caution">
    <text evidence="2">The sequence shown here is derived from an EMBL/GenBank/DDBJ whole genome shotgun (WGS) entry which is preliminary data.</text>
</comment>
<feature type="domain" description="M23ase beta-sheet core" evidence="1">
    <location>
        <begin position="154"/>
        <end position="232"/>
    </location>
</feature>
<dbReference type="InterPro" id="IPR011055">
    <property type="entry name" value="Dup_hybrid_motif"/>
</dbReference>
<gene>
    <name evidence="2" type="ORF">LCGC14_1465430</name>
</gene>
<dbReference type="PANTHER" id="PTHR21666:SF270">
    <property type="entry name" value="MUREIN HYDROLASE ACTIVATOR ENVC"/>
    <property type="match status" value="1"/>
</dbReference>
<dbReference type="EMBL" id="LAZR01010249">
    <property type="protein sequence ID" value="KKM68004.1"/>
    <property type="molecule type" value="Genomic_DNA"/>
</dbReference>
<organism evidence="2">
    <name type="scientific">marine sediment metagenome</name>
    <dbReference type="NCBI Taxonomy" id="412755"/>
    <lineage>
        <taxon>unclassified sequences</taxon>
        <taxon>metagenomes</taxon>
        <taxon>ecological metagenomes</taxon>
    </lineage>
</organism>
<sequence>MSELSPYWKAKARDFAKAYFCDGALGDARARELVEQFQKHNDLDDDGKAGSKTFMVLHKDNDLITTDTNVFEGWVNCLPSIKFNGYLFNPYMSSGFVDDHGDGPNQERYKRNVKKYGADHPRLGHLGNDWLYRWNHIGPNPVTLFERHFFCPEVEVFAMGPGEVQYAKWEHNRWKIKIYHGYIEGFGYCVTWSTHHKEVHVEAGDHVKAGTVIATAGDTGARGAPHVHQDILRWQENQVGTHRTLAVDPFPLMKKFKLLTAG</sequence>
<dbReference type="InterPro" id="IPR050570">
    <property type="entry name" value="Cell_wall_metabolism_enzyme"/>
</dbReference>
<dbReference type="PANTHER" id="PTHR21666">
    <property type="entry name" value="PEPTIDASE-RELATED"/>
    <property type="match status" value="1"/>
</dbReference>
<dbReference type="InterPro" id="IPR016047">
    <property type="entry name" value="M23ase_b-sheet_dom"/>
</dbReference>
<evidence type="ECO:0000313" key="2">
    <source>
        <dbReference type="EMBL" id="KKM68004.1"/>
    </source>
</evidence>
<reference evidence="2" key="1">
    <citation type="journal article" date="2015" name="Nature">
        <title>Complex archaea that bridge the gap between prokaryotes and eukaryotes.</title>
        <authorList>
            <person name="Spang A."/>
            <person name="Saw J.H."/>
            <person name="Jorgensen S.L."/>
            <person name="Zaremba-Niedzwiedzka K."/>
            <person name="Martijn J."/>
            <person name="Lind A.E."/>
            <person name="van Eijk R."/>
            <person name="Schleper C."/>
            <person name="Guy L."/>
            <person name="Ettema T.J."/>
        </authorList>
    </citation>
    <scope>NUCLEOTIDE SEQUENCE</scope>
</reference>
<evidence type="ECO:0000259" key="1">
    <source>
        <dbReference type="Pfam" id="PF01551"/>
    </source>
</evidence>
<dbReference type="GO" id="GO:0004222">
    <property type="term" value="F:metalloendopeptidase activity"/>
    <property type="evidence" value="ECO:0007669"/>
    <property type="project" value="TreeGrafter"/>
</dbReference>
<name>A0A0F9JDW5_9ZZZZ</name>
<dbReference type="Pfam" id="PF01551">
    <property type="entry name" value="Peptidase_M23"/>
    <property type="match status" value="1"/>
</dbReference>
<protein>
    <recommendedName>
        <fullName evidence="1">M23ase beta-sheet core domain-containing protein</fullName>
    </recommendedName>
</protein>
<dbReference type="Gene3D" id="2.70.70.10">
    <property type="entry name" value="Glucose Permease (Domain IIA)"/>
    <property type="match status" value="1"/>
</dbReference>
<dbReference type="CDD" id="cd12797">
    <property type="entry name" value="M23_peptidase"/>
    <property type="match status" value="1"/>
</dbReference>